<evidence type="ECO:0000256" key="3">
    <source>
        <dbReference type="ARBA" id="ARBA00038502"/>
    </source>
</evidence>
<dbReference type="PROSITE" id="PS51186">
    <property type="entry name" value="GNAT"/>
    <property type="match status" value="1"/>
</dbReference>
<proteinExistence type="inferred from homology"/>
<evidence type="ECO:0000313" key="6">
    <source>
        <dbReference type="Proteomes" id="UP001597100"/>
    </source>
</evidence>
<dbReference type="PANTHER" id="PTHR43792">
    <property type="entry name" value="GNAT FAMILY, PUTATIVE (AFU_ORTHOLOGUE AFUA_3G00765)-RELATED-RELATED"/>
    <property type="match status" value="1"/>
</dbReference>
<dbReference type="GO" id="GO:0016746">
    <property type="term" value="F:acyltransferase activity"/>
    <property type="evidence" value="ECO:0007669"/>
    <property type="project" value="UniProtKB-KW"/>
</dbReference>
<comment type="caution">
    <text evidence="5">The sequence shown here is derived from an EMBL/GenBank/DDBJ whole genome shotgun (WGS) entry which is preliminary data.</text>
</comment>
<keyword evidence="1 5" id="KW-0808">Transferase</keyword>
<dbReference type="PANTHER" id="PTHR43792:SF8">
    <property type="entry name" value="[RIBOSOMAL PROTEIN US5]-ALANINE N-ACETYLTRANSFERASE"/>
    <property type="match status" value="1"/>
</dbReference>
<organism evidence="5 6">
    <name type="scientific">Salinimicrobium gaetbulicola</name>
    <dbReference type="NCBI Taxonomy" id="999702"/>
    <lineage>
        <taxon>Bacteria</taxon>
        <taxon>Pseudomonadati</taxon>
        <taxon>Bacteroidota</taxon>
        <taxon>Flavobacteriia</taxon>
        <taxon>Flavobacteriales</taxon>
        <taxon>Flavobacteriaceae</taxon>
        <taxon>Salinimicrobium</taxon>
    </lineage>
</organism>
<comment type="similarity">
    <text evidence="3">Belongs to the acetyltransferase family. RimJ subfamily.</text>
</comment>
<accession>A0ABW3IEJ7</accession>
<gene>
    <name evidence="5" type="ORF">ACFQ1G_04455</name>
</gene>
<sequence>MSNLVTKNALMTDLACSKQLRNKSSKIAVRIQMKTGKYVLKEIEASDIHKIHMGLSDPEVTQYYDVHFPTLEDTEEQMQWYENLKREGTGCWWGIYDKDDKFYGAGGFNGLDKEHKKAEVGLWLLKEYWGQGILKEVMPMLFEKGFNELGLNRIEGYVVSENTKCKNALEKINFTYEGTMRECEIKNGKKINVDFYSILKSEWE</sequence>
<dbReference type="EMBL" id="JBHTJP010000032">
    <property type="protein sequence ID" value="MFD0976037.1"/>
    <property type="molecule type" value="Genomic_DNA"/>
</dbReference>
<name>A0ABW3IEJ7_9FLAO</name>
<evidence type="ECO:0000256" key="1">
    <source>
        <dbReference type="ARBA" id="ARBA00022679"/>
    </source>
</evidence>
<feature type="domain" description="N-acetyltransferase" evidence="4">
    <location>
        <begin position="38"/>
        <end position="192"/>
    </location>
</feature>
<keyword evidence="6" id="KW-1185">Reference proteome</keyword>
<evidence type="ECO:0000259" key="4">
    <source>
        <dbReference type="PROSITE" id="PS51186"/>
    </source>
</evidence>
<dbReference type="RefSeq" id="WP_380737070.1">
    <property type="nucleotide sequence ID" value="NZ_JBHTJP010000032.1"/>
</dbReference>
<keyword evidence="2 5" id="KW-0012">Acyltransferase</keyword>
<evidence type="ECO:0000313" key="5">
    <source>
        <dbReference type="EMBL" id="MFD0976037.1"/>
    </source>
</evidence>
<dbReference type="SUPFAM" id="SSF55729">
    <property type="entry name" value="Acyl-CoA N-acyltransferases (Nat)"/>
    <property type="match status" value="1"/>
</dbReference>
<evidence type="ECO:0000256" key="2">
    <source>
        <dbReference type="ARBA" id="ARBA00023315"/>
    </source>
</evidence>
<dbReference type="Gene3D" id="3.40.630.30">
    <property type="match status" value="1"/>
</dbReference>
<dbReference type="Proteomes" id="UP001597100">
    <property type="component" value="Unassembled WGS sequence"/>
</dbReference>
<dbReference type="InterPro" id="IPR000182">
    <property type="entry name" value="GNAT_dom"/>
</dbReference>
<dbReference type="InterPro" id="IPR016181">
    <property type="entry name" value="Acyl_CoA_acyltransferase"/>
</dbReference>
<dbReference type="InterPro" id="IPR051531">
    <property type="entry name" value="N-acetyltransferase"/>
</dbReference>
<reference evidence="6" key="1">
    <citation type="journal article" date="2019" name="Int. J. Syst. Evol. Microbiol.">
        <title>The Global Catalogue of Microorganisms (GCM) 10K type strain sequencing project: providing services to taxonomists for standard genome sequencing and annotation.</title>
        <authorList>
            <consortium name="The Broad Institute Genomics Platform"/>
            <consortium name="The Broad Institute Genome Sequencing Center for Infectious Disease"/>
            <person name="Wu L."/>
            <person name="Ma J."/>
        </authorList>
    </citation>
    <scope>NUCLEOTIDE SEQUENCE [LARGE SCALE GENOMIC DNA]</scope>
    <source>
        <strain evidence="6">CCUG 60898</strain>
    </source>
</reference>
<dbReference type="EC" id="2.3.-.-" evidence="5"/>
<dbReference type="Pfam" id="PF13302">
    <property type="entry name" value="Acetyltransf_3"/>
    <property type="match status" value="1"/>
</dbReference>
<protein>
    <submittedName>
        <fullName evidence="5">GNAT family N-acetyltransferase</fullName>
        <ecNumber evidence="5">2.3.-.-</ecNumber>
    </submittedName>
</protein>